<evidence type="ECO:0000256" key="1">
    <source>
        <dbReference type="ARBA" id="ARBA00004418"/>
    </source>
</evidence>
<proteinExistence type="inferred from homology"/>
<organism evidence="5 6">
    <name type="scientific">Natronomonas aquatica</name>
    <dbReference type="NCBI Taxonomy" id="2841590"/>
    <lineage>
        <taxon>Archaea</taxon>
        <taxon>Methanobacteriati</taxon>
        <taxon>Methanobacteriota</taxon>
        <taxon>Stenosarchaea group</taxon>
        <taxon>Halobacteria</taxon>
        <taxon>Halobacteriales</taxon>
        <taxon>Natronomonadaceae</taxon>
        <taxon>Natronomonas</taxon>
    </lineage>
</organism>
<evidence type="ECO:0000313" key="5">
    <source>
        <dbReference type="EMBL" id="MCQ4334728.1"/>
    </source>
</evidence>
<dbReference type="GO" id="GO:0042597">
    <property type="term" value="C:periplasmic space"/>
    <property type="evidence" value="ECO:0007669"/>
    <property type="project" value="UniProtKB-SubCell"/>
</dbReference>
<keyword evidence="3" id="KW-0732">Signal</keyword>
<evidence type="ECO:0000259" key="4">
    <source>
        <dbReference type="Pfam" id="PF09084"/>
    </source>
</evidence>
<dbReference type="InterPro" id="IPR015168">
    <property type="entry name" value="SsuA/THI5"/>
</dbReference>
<evidence type="ECO:0000313" key="6">
    <source>
        <dbReference type="Proteomes" id="UP001139494"/>
    </source>
</evidence>
<dbReference type="RefSeq" id="WP_256030809.1">
    <property type="nucleotide sequence ID" value="NZ_JAHLKM010000034.1"/>
</dbReference>
<evidence type="ECO:0000256" key="3">
    <source>
        <dbReference type="ARBA" id="ARBA00022729"/>
    </source>
</evidence>
<dbReference type="Gene3D" id="3.40.190.10">
    <property type="entry name" value="Periplasmic binding protein-like II"/>
    <property type="match status" value="2"/>
</dbReference>
<dbReference type="EMBL" id="JAHLKM010000034">
    <property type="protein sequence ID" value="MCQ4334728.1"/>
    <property type="molecule type" value="Genomic_DNA"/>
</dbReference>
<dbReference type="PANTHER" id="PTHR30024">
    <property type="entry name" value="ALIPHATIC SULFONATES-BINDING PROTEIN-RELATED"/>
    <property type="match status" value="1"/>
</dbReference>
<dbReference type="Proteomes" id="UP001139494">
    <property type="component" value="Unassembled WGS sequence"/>
</dbReference>
<dbReference type="PANTHER" id="PTHR30024:SF47">
    <property type="entry name" value="TAURINE-BINDING PERIPLASMIC PROTEIN"/>
    <property type="match status" value="1"/>
</dbReference>
<dbReference type="SUPFAM" id="SSF53850">
    <property type="entry name" value="Periplasmic binding protein-like II"/>
    <property type="match status" value="1"/>
</dbReference>
<comment type="similarity">
    <text evidence="2">Belongs to the bacterial solute-binding protein SsuA/TauA family.</text>
</comment>
<protein>
    <submittedName>
        <fullName evidence="5">ABC transporter substrate-binding protein</fullName>
    </submittedName>
</protein>
<dbReference type="Pfam" id="PF09084">
    <property type="entry name" value="NMT1"/>
    <property type="match status" value="1"/>
</dbReference>
<feature type="domain" description="SsuA/THI5-like" evidence="4">
    <location>
        <begin position="11"/>
        <end position="209"/>
    </location>
</feature>
<accession>A0A9R1CVW2</accession>
<comment type="caution">
    <text evidence="5">The sequence shown here is derived from an EMBL/GenBank/DDBJ whole genome shotgun (WGS) entry which is preliminary data.</text>
</comment>
<comment type="subcellular location">
    <subcellularLocation>
        <location evidence="1">Periplasm</location>
    </subcellularLocation>
</comment>
<gene>
    <name evidence="5" type="ORF">KM295_14825</name>
</gene>
<evidence type="ECO:0000256" key="2">
    <source>
        <dbReference type="ARBA" id="ARBA00010742"/>
    </source>
</evidence>
<keyword evidence="6" id="KW-1185">Reference proteome</keyword>
<dbReference type="AlphaFoldDB" id="A0A9R1CVW2"/>
<reference evidence="5" key="1">
    <citation type="journal article" date="2023" name="Front. Microbiol.">
        <title>Genomic-based phylogenetic and metabolic analyses of the genus Natronomonas, and description of Natronomonas aquatica sp. nov.</title>
        <authorList>
            <person name="Garcia-Roldan A."/>
            <person name="Duran-Viseras A."/>
            <person name="de la Haba R.R."/>
            <person name="Corral P."/>
            <person name="Sanchez-Porro C."/>
            <person name="Ventosa A."/>
        </authorList>
    </citation>
    <scope>NUCLEOTIDE SEQUENCE</scope>
    <source>
        <strain evidence="5">F2-12</strain>
    </source>
</reference>
<sequence length="282" mass="31385">MTLPTRLIRDEGFAGDRGLDLTLELQPPPAIQQAIFAQEVESGTFPVMAGARAINEGRDVRLLGPVCQSFNSIVVRSDAGIENIEELQDATLGSMPRSSAPWTHWAVLVNMEGLDHESYEYRFSPPAALFGAIQQEDLDAMIGVEPFTSRLLDTGEFEEIYVFNDRWEDLTGRRMPLVEVATYQETIDEKPSAVKGLMNAMFDAGKYIGENARAVIEQYEEELGLETDSQFDLAENRIGHIYPDGFDEELRASGAEVVKKAAEFGLIDDDPAETMFVDPREL</sequence>
<name>A0A9R1CVW2_9EURY</name>